<evidence type="ECO:0000256" key="1">
    <source>
        <dbReference type="SAM" id="SignalP"/>
    </source>
</evidence>
<dbReference type="RefSeq" id="WP_183167899.1">
    <property type="nucleotide sequence ID" value="NZ_JACHXI010000023.1"/>
</dbReference>
<dbReference type="InterPro" id="IPR027839">
    <property type="entry name" value="DUF4432"/>
</dbReference>
<evidence type="ECO:0000313" key="3">
    <source>
        <dbReference type="Proteomes" id="UP000549250"/>
    </source>
</evidence>
<dbReference type="Pfam" id="PF14486">
    <property type="entry name" value="DUF4432"/>
    <property type="match status" value="1"/>
</dbReference>
<reference evidence="2 3" key="1">
    <citation type="submission" date="2020-08" db="EMBL/GenBank/DDBJ databases">
        <title>Genomic Encyclopedia of Type Strains, Phase III (KMG-III): the genomes of soil and plant-associated and newly described type strains.</title>
        <authorList>
            <person name="Whitman W."/>
        </authorList>
    </citation>
    <scope>NUCLEOTIDE SEQUENCE [LARGE SCALE GENOMIC DNA]</scope>
    <source>
        <strain evidence="2 3">CECT 4462</strain>
    </source>
</reference>
<feature type="signal peptide" evidence="1">
    <location>
        <begin position="1"/>
        <end position="22"/>
    </location>
</feature>
<proteinExistence type="predicted"/>
<sequence length="405" mass="44348">MNKLSSGLIGLGALAGVTPALALEQVLIDTDKPAQNWSIDSKQLGIETDKPFSITVRTLHGGRQEGVSLIDIDNGSMRITVVPTRGMNVLRAVAGDVKLGWDSPVDEVVNPAFIELNSRNGLGWLEGFNELVTRCGYEWIGHPGLDNGELLTLHGRASNIPASKVTLSIDEKPPYTIRLKGELKEKAFKKVDFAITTELATDPGSLRFTLNDTLTNEGDYSQEYQVLYHNNFGPPLLGQGSRFVAPLKQVSPFNEKARAELSSWQDYRGPTEGYDETVYNLVPYGDDQGNTLAVLHNAAGDLGIAVDFNTNQLPVFSLWKNTDTKGQGYVTGLEPGTSFSYNRSLQRPLNLVPTIGPKEQRNFQVGFSLLPKKENIEAALKKIDEIQAGRGIEVKEAPLVKLDKN</sequence>
<protein>
    <recommendedName>
        <fullName evidence="4">DUF4432 domain-containing protein</fullName>
    </recommendedName>
</protein>
<dbReference type="InterPro" id="IPR014718">
    <property type="entry name" value="GH-type_carb-bd"/>
</dbReference>
<keyword evidence="1" id="KW-0732">Signal</keyword>
<dbReference type="CDD" id="cd09023">
    <property type="entry name" value="Aldose_epim_Ec_c4013"/>
    <property type="match status" value="1"/>
</dbReference>
<evidence type="ECO:0000313" key="2">
    <source>
        <dbReference type="EMBL" id="MBB3105049.1"/>
    </source>
</evidence>
<accession>A0A839T7I8</accession>
<dbReference type="EMBL" id="JACHXI010000023">
    <property type="protein sequence ID" value="MBB3105049.1"/>
    <property type="molecule type" value="Genomic_DNA"/>
</dbReference>
<dbReference type="GO" id="GO:0030246">
    <property type="term" value="F:carbohydrate binding"/>
    <property type="evidence" value="ECO:0007669"/>
    <property type="project" value="InterPro"/>
</dbReference>
<feature type="chain" id="PRO_5032565266" description="DUF4432 domain-containing protein" evidence="1">
    <location>
        <begin position="23"/>
        <end position="405"/>
    </location>
</feature>
<name>A0A839T7I8_AZOMA</name>
<dbReference type="Proteomes" id="UP000549250">
    <property type="component" value="Unassembled WGS sequence"/>
</dbReference>
<comment type="caution">
    <text evidence="2">The sequence shown here is derived from an EMBL/GenBank/DDBJ whole genome shotgun (WGS) entry which is preliminary data.</text>
</comment>
<dbReference type="Gene3D" id="2.70.98.10">
    <property type="match status" value="1"/>
</dbReference>
<keyword evidence="3" id="KW-1185">Reference proteome</keyword>
<dbReference type="AlphaFoldDB" id="A0A839T7I8"/>
<organism evidence="2 3">
    <name type="scientific">Azomonas macrocytogenes</name>
    <name type="common">Azotobacter macrocytogenes</name>
    <dbReference type="NCBI Taxonomy" id="69962"/>
    <lineage>
        <taxon>Bacteria</taxon>
        <taxon>Pseudomonadati</taxon>
        <taxon>Pseudomonadota</taxon>
        <taxon>Gammaproteobacteria</taxon>
        <taxon>Pseudomonadales</taxon>
        <taxon>Pseudomonadaceae</taxon>
        <taxon>Azomonas</taxon>
    </lineage>
</organism>
<evidence type="ECO:0008006" key="4">
    <source>
        <dbReference type="Google" id="ProtNLM"/>
    </source>
</evidence>
<gene>
    <name evidence="2" type="ORF">FHR87_003483</name>
</gene>